<evidence type="ECO:0000313" key="1">
    <source>
        <dbReference type="EMBL" id="GAA3785893.1"/>
    </source>
</evidence>
<dbReference type="EMBL" id="BAABBI010000002">
    <property type="protein sequence ID" value="GAA3785893.1"/>
    <property type="molecule type" value="Genomic_DNA"/>
</dbReference>
<evidence type="ECO:0000313" key="2">
    <source>
        <dbReference type="Proteomes" id="UP001501456"/>
    </source>
</evidence>
<keyword evidence="2" id="KW-1185">Reference proteome</keyword>
<gene>
    <name evidence="1" type="ORF">GCM10022271_18050</name>
</gene>
<accession>A0ABP7H803</accession>
<dbReference type="RefSeq" id="WP_344729629.1">
    <property type="nucleotide sequence ID" value="NZ_BAABBI010000002.1"/>
</dbReference>
<protein>
    <submittedName>
        <fullName evidence="1">Uncharacterized protein</fullName>
    </submittedName>
</protein>
<comment type="caution">
    <text evidence="1">The sequence shown here is derived from an EMBL/GenBank/DDBJ whole genome shotgun (WGS) entry which is preliminary data.</text>
</comment>
<proteinExistence type="predicted"/>
<organism evidence="1 2">
    <name type="scientific">Corallibacter vietnamensis</name>
    <dbReference type="NCBI Taxonomy" id="904130"/>
    <lineage>
        <taxon>Bacteria</taxon>
        <taxon>Pseudomonadati</taxon>
        <taxon>Bacteroidota</taxon>
        <taxon>Flavobacteriia</taxon>
        <taxon>Flavobacteriales</taxon>
        <taxon>Flavobacteriaceae</taxon>
        <taxon>Corallibacter</taxon>
    </lineage>
</organism>
<dbReference type="Proteomes" id="UP001501456">
    <property type="component" value="Unassembled WGS sequence"/>
</dbReference>
<name>A0ABP7H803_9FLAO</name>
<sequence>MKTHRNTHTNANFKVTKDISNANGFLLPYTLYNKVKTIATYPVKEFYLQNVPELTDYKFKMHKNAFVNDTLTIQAQLVKQDANGYLVNIIVTKAKKSSKNQETICSALFGFPLEERAFQDNKTAC</sequence>
<reference evidence="2" key="1">
    <citation type="journal article" date="2019" name="Int. J. Syst. Evol. Microbiol.">
        <title>The Global Catalogue of Microorganisms (GCM) 10K type strain sequencing project: providing services to taxonomists for standard genome sequencing and annotation.</title>
        <authorList>
            <consortium name="The Broad Institute Genomics Platform"/>
            <consortium name="The Broad Institute Genome Sequencing Center for Infectious Disease"/>
            <person name="Wu L."/>
            <person name="Ma J."/>
        </authorList>
    </citation>
    <scope>NUCLEOTIDE SEQUENCE [LARGE SCALE GENOMIC DNA]</scope>
    <source>
        <strain evidence="2">JCM 17525</strain>
    </source>
</reference>